<dbReference type="InterPro" id="IPR039420">
    <property type="entry name" value="WalR-like"/>
</dbReference>
<reference evidence="6 7" key="1">
    <citation type="submission" date="2020-07" db="EMBL/GenBank/DDBJ databases">
        <title>Sequencing the genomes of 1000 actinobacteria strains.</title>
        <authorList>
            <person name="Klenk H.-P."/>
        </authorList>
    </citation>
    <scope>NUCLEOTIDE SEQUENCE [LARGE SCALE GENOMIC DNA]</scope>
    <source>
        <strain evidence="6 7">DSM 45975</strain>
    </source>
</reference>
<dbReference type="GO" id="GO:0003677">
    <property type="term" value="F:DNA binding"/>
    <property type="evidence" value="ECO:0007669"/>
    <property type="project" value="UniProtKB-KW"/>
</dbReference>
<gene>
    <name evidence="6" type="ORF">FHX42_001736</name>
</gene>
<dbReference type="InterPro" id="IPR000792">
    <property type="entry name" value="Tscrpt_reg_LuxR_C"/>
</dbReference>
<dbReference type="Gene3D" id="3.40.50.2300">
    <property type="match status" value="1"/>
</dbReference>
<evidence type="ECO:0000259" key="5">
    <source>
        <dbReference type="PROSITE" id="PS50110"/>
    </source>
</evidence>
<evidence type="ECO:0000256" key="2">
    <source>
        <dbReference type="ARBA" id="ARBA00023125"/>
    </source>
</evidence>
<keyword evidence="2" id="KW-0238">DNA-binding</keyword>
<sequence>MVELIVGDGHTIFVEALVSVLPQQGFDVLGTASSLDETVAAVRRHKPDVCLLDRHLAGGDTIDALGELDEASSVTKVLVLAADGDMLGMRHALKSGASGYVSKMCGLAALSSGIRDVVKGRTVVNLATRHSSRTAPLGDAHRLAAHLTAREWECLGLLVEGARTTVMAERLGVSAATVRTHVQAVLTKLGVHSRLEAASFALRHRLLDNAGAGTTAVTS</sequence>
<name>A0A839DUG3_9PSEU</name>
<evidence type="ECO:0000313" key="6">
    <source>
        <dbReference type="EMBL" id="MBA8824389.1"/>
    </source>
</evidence>
<dbReference type="SUPFAM" id="SSF52172">
    <property type="entry name" value="CheY-like"/>
    <property type="match status" value="1"/>
</dbReference>
<feature type="modified residue" description="4-aspartylphosphate" evidence="3">
    <location>
        <position position="53"/>
    </location>
</feature>
<dbReference type="InterPro" id="IPR001789">
    <property type="entry name" value="Sig_transdc_resp-reg_receiver"/>
</dbReference>
<dbReference type="Proteomes" id="UP000569329">
    <property type="component" value="Unassembled WGS sequence"/>
</dbReference>
<dbReference type="PRINTS" id="PR00038">
    <property type="entry name" value="HTHLUXR"/>
</dbReference>
<feature type="domain" description="HTH luxR-type" evidence="4">
    <location>
        <begin position="140"/>
        <end position="205"/>
    </location>
</feature>
<feature type="domain" description="Response regulatory" evidence="5">
    <location>
        <begin position="3"/>
        <end position="118"/>
    </location>
</feature>
<dbReference type="InterPro" id="IPR011006">
    <property type="entry name" value="CheY-like_superfamily"/>
</dbReference>
<dbReference type="CDD" id="cd06170">
    <property type="entry name" value="LuxR_C_like"/>
    <property type="match status" value="1"/>
</dbReference>
<protein>
    <submittedName>
        <fullName evidence="6">Two-component system nitrate/nitrite response regulator NarL</fullName>
    </submittedName>
</protein>
<organism evidence="6 7">
    <name type="scientific">Halosaccharopolyspora lacisalsi</name>
    <dbReference type="NCBI Taxonomy" id="1000566"/>
    <lineage>
        <taxon>Bacteria</taxon>
        <taxon>Bacillati</taxon>
        <taxon>Actinomycetota</taxon>
        <taxon>Actinomycetes</taxon>
        <taxon>Pseudonocardiales</taxon>
        <taxon>Pseudonocardiaceae</taxon>
        <taxon>Halosaccharopolyspora</taxon>
    </lineage>
</organism>
<evidence type="ECO:0000313" key="7">
    <source>
        <dbReference type="Proteomes" id="UP000569329"/>
    </source>
</evidence>
<keyword evidence="1 3" id="KW-0597">Phosphoprotein</keyword>
<dbReference type="PROSITE" id="PS50110">
    <property type="entry name" value="RESPONSE_REGULATORY"/>
    <property type="match status" value="1"/>
</dbReference>
<dbReference type="PANTHER" id="PTHR43214:SF42">
    <property type="entry name" value="TRANSCRIPTIONAL REGULATORY PROTEIN DESR"/>
    <property type="match status" value="1"/>
</dbReference>
<dbReference type="InterPro" id="IPR016032">
    <property type="entry name" value="Sig_transdc_resp-reg_C-effctor"/>
</dbReference>
<dbReference type="SMART" id="SM00421">
    <property type="entry name" value="HTH_LUXR"/>
    <property type="match status" value="1"/>
</dbReference>
<dbReference type="EMBL" id="JACGWZ010000002">
    <property type="protein sequence ID" value="MBA8824389.1"/>
    <property type="molecule type" value="Genomic_DNA"/>
</dbReference>
<dbReference type="Pfam" id="PF00072">
    <property type="entry name" value="Response_reg"/>
    <property type="match status" value="1"/>
</dbReference>
<dbReference type="GO" id="GO:0000160">
    <property type="term" value="P:phosphorelay signal transduction system"/>
    <property type="evidence" value="ECO:0007669"/>
    <property type="project" value="InterPro"/>
</dbReference>
<accession>A0A839DUG3</accession>
<proteinExistence type="predicted"/>
<dbReference type="Pfam" id="PF00196">
    <property type="entry name" value="GerE"/>
    <property type="match status" value="1"/>
</dbReference>
<dbReference type="CDD" id="cd17535">
    <property type="entry name" value="REC_NarL-like"/>
    <property type="match status" value="1"/>
</dbReference>
<evidence type="ECO:0000259" key="4">
    <source>
        <dbReference type="PROSITE" id="PS50043"/>
    </source>
</evidence>
<comment type="caution">
    <text evidence="6">The sequence shown here is derived from an EMBL/GenBank/DDBJ whole genome shotgun (WGS) entry which is preliminary data.</text>
</comment>
<evidence type="ECO:0000256" key="1">
    <source>
        <dbReference type="ARBA" id="ARBA00022553"/>
    </source>
</evidence>
<dbReference type="InterPro" id="IPR058245">
    <property type="entry name" value="NreC/VraR/RcsB-like_REC"/>
</dbReference>
<dbReference type="RefSeq" id="WP_182543683.1">
    <property type="nucleotide sequence ID" value="NZ_JACGWZ010000002.1"/>
</dbReference>
<dbReference type="PANTHER" id="PTHR43214">
    <property type="entry name" value="TWO-COMPONENT RESPONSE REGULATOR"/>
    <property type="match status" value="1"/>
</dbReference>
<dbReference type="AlphaFoldDB" id="A0A839DUG3"/>
<dbReference type="SUPFAM" id="SSF46894">
    <property type="entry name" value="C-terminal effector domain of the bipartite response regulators"/>
    <property type="match status" value="1"/>
</dbReference>
<dbReference type="SMART" id="SM00448">
    <property type="entry name" value="REC"/>
    <property type="match status" value="1"/>
</dbReference>
<evidence type="ECO:0000256" key="3">
    <source>
        <dbReference type="PROSITE-ProRule" id="PRU00169"/>
    </source>
</evidence>
<dbReference type="PROSITE" id="PS50043">
    <property type="entry name" value="HTH_LUXR_2"/>
    <property type="match status" value="1"/>
</dbReference>
<keyword evidence="7" id="KW-1185">Reference proteome</keyword>
<dbReference type="GO" id="GO:0006355">
    <property type="term" value="P:regulation of DNA-templated transcription"/>
    <property type="evidence" value="ECO:0007669"/>
    <property type="project" value="InterPro"/>
</dbReference>